<keyword evidence="3 6" id="KW-0812">Transmembrane</keyword>
<keyword evidence="9" id="KW-1185">Reference proteome</keyword>
<dbReference type="PANTHER" id="PTHR10383">
    <property type="entry name" value="SERINE INCORPORATOR"/>
    <property type="match status" value="1"/>
</dbReference>
<proteinExistence type="inferred from homology"/>
<protein>
    <recommendedName>
        <fullName evidence="10">Serine incorporator</fullName>
    </recommendedName>
</protein>
<evidence type="ECO:0000256" key="5">
    <source>
        <dbReference type="ARBA" id="ARBA00023136"/>
    </source>
</evidence>
<dbReference type="PANTHER" id="PTHR10383:SF9">
    <property type="entry name" value="SERINE INCORPORATOR, ISOFORM F"/>
    <property type="match status" value="1"/>
</dbReference>
<comment type="caution">
    <text evidence="8">The sequence shown here is derived from an EMBL/GenBank/DDBJ whole genome shotgun (WGS) entry which is preliminary data.</text>
</comment>
<evidence type="ECO:0000256" key="3">
    <source>
        <dbReference type="ARBA" id="ARBA00022692"/>
    </source>
</evidence>
<evidence type="ECO:0000256" key="4">
    <source>
        <dbReference type="ARBA" id="ARBA00022989"/>
    </source>
</evidence>
<keyword evidence="5 6" id="KW-0472">Membrane</keyword>
<sequence length="417" mass="45769">MTRVVYLALFFVNAVLAALLREFGKLALARMSSILHVFKECDPYEDQGYCFGNQMVYRMSFSLGCFFVMTAVLSCAASRGCENACCLMCVQLPVYFFIVVGSLFIPNSSFETYVDVARLASSFFIILQIVIIVDWAYNVRDFLLDQMEAASHDEEARQALLTSDYDNLSLTEKSSSATAWEAAYIAIVFVLGAGSTAAIVIMFKWFSGCDLNVAFIILTIFAAVVITVLSVLSWVNVGLLPAAAVTAYLVMMCYQAVHSNPDETCTGTDLSTISPHGKSVLLNATLAALTITWTSWRTSATNTKLFTLTPFATTETKTFDEQDVKDLADIEAGEEGDVVNSNPHAVPEYQFHILMVLASFYMAMTLTNWGSANGLDTDDDQVATMWVKISSQWVAAAIFLWTLVAPAVFPGREFGSP</sequence>
<feature type="transmembrane region" description="Helical" evidence="6">
    <location>
        <begin position="55"/>
        <end position="77"/>
    </location>
</feature>
<dbReference type="AlphaFoldDB" id="A0A8K1C8Q6"/>
<accession>A0A8K1C8Q6</accession>
<dbReference type="GO" id="GO:0016020">
    <property type="term" value="C:membrane"/>
    <property type="evidence" value="ECO:0007669"/>
    <property type="project" value="UniProtKB-SubCell"/>
</dbReference>
<keyword evidence="4 6" id="KW-1133">Transmembrane helix</keyword>
<dbReference type="EMBL" id="SPLM01000111">
    <property type="protein sequence ID" value="TMW58534.1"/>
    <property type="molecule type" value="Genomic_DNA"/>
</dbReference>
<organism evidence="8 9">
    <name type="scientific">Pythium oligandrum</name>
    <name type="common">Mycoparasitic fungus</name>
    <dbReference type="NCBI Taxonomy" id="41045"/>
    <lineage>
        <taxon>Eukaryota</taxon>
        <taxon>Sar</taxon>
        <taxon>Stramenopiles</taxon>
        <taxon>Oomycota</taxon>
        <taxon>Peronosporomycetes</taxon>
        <taxon>Pythiales</taxon>
        <taxon>Pythiaceae</taxon>
        <taxon>Pythium</taxon>
    </lineage>
</organism>
<dbReference type="Proteomes" id="UP000794436">
    <property type="component" value="Unassembled WGS sequence"/>
</dbReference>
<gene>
    <name evidence="8" type="ORF">Poli38472_010093</name>
</gene>
<feature type="transmembrane region" description="Helical" evidence="6">
    <location>
        <begin position="212"/>
        <end position="232"/>
    </location>
</feature>
<feature type="transmembrane region" description="Helical" evidence="6">
    <location>
        <begin position="351"/>
        <end position="370"/>
    </location>
</feature>
<feature type="transmembrane region" description="Helical" evidence="6">
    <location>
        <begin position="117"/>
        <end position="137"/>
    </location>
</feature>
<name>A0A8K1C8Q6_PYTOL</name>
<evidence type="ECO:0000256" key="7">
    <source>
        <dbReference type="SAM" id="SignalP"/>
    </source>
</evidence>
<evidence type="ECO:0000313" key="9">
    <source>
        <dbReference type="Proteomes" id="UP000794436"/>
    </source>
</evidence>
<feature type="transmembrane region" description="Helical" evidence="6">
    <location>
        <begin position="84"/>
        <end position="105"/>
    </location>
</feature>
<feature type="signal peptide" evidence="7">
    <location>
        <begin position="1"/>
        <end position="17"/>
    </location>
</feature>
<evidence type="ECO:0000256" key="6">
    <source>
        <dbReference type="SAM" id="Phobius"/>
    </source>
</evidence>
<feature type="transmembrane region" description="Helical" evidence="6">
    <location>
        <begin position="182"/>
        <end position="206"/>
    </location>
</feature>
<keyword evidence="7" id="KW-0732">Signal</keyword>
<feature type="transmembrane region" description="Helical" evidence="6">
    <location>
        <begin position="390"/>
        <end position="409"/>
    </location>
</feature>
<evidence type="ECO:0000256" key="2">
    <source>
        <dbReference type="ARBA" id="ARBA00006665"/>
    </source>
</evidence>
<evidence type="ECO:0000313" key="8">
    <source>
        <dbReference type="EMBL" id="TMW58534.1"/>
    </source>
</evidence>
<reference evidence="8" key="1">
    <citation type="submission" date="2019-03" db="EMBL/GenBank/DDBJ databases">
        <title>Long read genome sequence of the mycoparasitic Pythium oligandrum ATCC 38472 isolated from sugarbeet rhizosphere.</title>
        <authorList>
            <person name="Gaulin E."/>
        </authorList>
    </citation>
    <scope>NUCLEOTIDE SEQUENCE</scope>
    <source>
        <strain evidence="8">ATCC 38472_TT</strain>
    </source>
</reference>
<feature type="transmembrane region" description="Helical" evidence="6">
    <location>
        <begin position="239"/>
        <end position="257"/>
    </location>
</feature>
<comment type="similarity">
    <text evidence="2">Belongs to the TDE1 family.</text>
</comment>
<dbReference type="Pfam" id="PF03348">
    <property type="entry name" value="Serinc"/>
    <property type="match status" value="1"/>
</dbReference>
<evidence type="ECO:0000256" key="1">
    <source>
        <dbReference type="ARBA" id="ARBA00004141"/>
    </source>
</evidence>
<dbReference type="InterPro" id="IPR005016">
    <property type="entry name" value="TDE1/TMS"/>
</dbReference>
<comment type="subcellular location">
    <subcellularLocation>
        <location evidence="1">Membrane</location>
        <topology evidence="1">Multi-pass membrane protein</topology>
    </subcellularLocation>
</comment>
<feature type="chain" id="PRO_5035429075" description="Serine incorporator" evidence="7">
    <location>
        <begin position="18"/>
        <end position="417"/>
    </location>
</feature>
<evidence type="ECO:0008006" key="10">
    <source>
        <dbReference type="Google" id="ProtNLM"/>
    </source>
</evidence>
<dbReference type="OrthoDB" id="5963193at2759"/>